<keyword evidence="8" id="KW-0966">Cell projection</keyword>
<dbReference type="InterPro" id="IPR012836">
    <property type="entry name" value="FlgF"/>
</dbReference>
<keyword evidence="9" id="KW-1185">Reference proteome</keyword>
<keyword evidence="8" id="KW-0969">Cilium</keyword>
<dbReference type="PANTHER" id="PTHR30435:SF1">
    <property type="entry name" value="FLAGELLAR HOOK PROTEIN FLGE"/>
    <property type="match status" value="1"/>
</dbReference>
<gene>
    <name evidence="8" type="ORF">ATL39_1064</name>
</gene>
<dbReference type="Pfam" id="PF00460">
    <property type="entry name" value="Flg_bb_rod"/>
    <property type="match status" value="1"/>
</dbReference>
<dbReference type="InterPro" id="IPR001444">
    <property type="entry name" value="Flag_bb_rod_N"/>
</dbReference>
<evidence type="ECO:0000256" key="1">
    <source>
        <dbReference type="ARBA" id="ARBA00004117"/>
    </source>
</evidence>
<dbReference type="InterPro" id="IPR053967">
    <property type="entry name" value="LlgE_F_G-like_D1"/>
</dbReference>
<dbReference type="Proteomes" id="UP000285120">
    <property type="component" value="Unassembled WGS sequence"/>
</dbReference>
<evidence type="ECO:0000256" key="2">
    <source>
        <dbReference type="ARBA" id="ARBA00009677"/>
    </source>
</evidence>
<dbReference type="NCBIfam" id="TIGR02490">
    <property type="entry name" value="flgF"/>
    <property type="match status" value="1"/>
</dbReference>
<dbReference type="RefSeq" id="WP_120192249.1">
    <property type="nucleotide sequence ID" value="NZ_RAPK01000007.1"/>
</dbReference>
<dbReference type="InterPro" id="IPR010930">
    <property type="entry name" value="Flg_bb/hook_C_dom"/>
</dbReference>
<dbReference type="AlphaFoldDB" id="A0A419V5V4"/>
<evidence type="ECO:0000259" key="7">
    <source>
        <dbReference type="Pfam" id="PF22692"/>
    </source>
</evidence>
<keyword evidence="8" id="KW-0282">Flagellum</keyword>
<dbReference type="NCBIfam" id="NF009278">
    <property type="entry name" value="PRK12636.1"/>
    <property type="match status" value="1"/>
</dbReference>
<evidence type="ECO:0000259" key="6">
    <source>
        <dbReference type="Pfam" id="PF06429"/>
    </source>
</evidence>
<dbReference type="PROSITE" id="PS00588">
    <property type="entry name" value="FLAGELLA_BB_ROD"/>
    <property type="match status" value="1"/>
</dbReference>
<proteinExistence type="inferred from homology"/>
<dbReference type="GO" id="GO:0009424">
    <property type="term" value="C:bacterial-type flagellum hook"/>
    <property type="evidence" value="ECO:0007669"/>
    <property type="project" value="TreeGrafter"/>
</dbReference>
<dbReference type="GO" id="GO:0030694">
    <property type="term" value="C:bacterial-type flagellum basal body, rod"/>
    <property type="evidence" value="ECO:0007669"/>
    <property type="project" value="InterPro"/>
</dbReference>
<dbReference type="InterPro" id="IPR019776">
    <property type="entry name" value="Flagellar_basal_body_rod_CS"/>
</dbReference>
<dbReference type="EMBL" id="RAPK01000007">
    <property type="protein sequence ID" value="RKD75365.1"/>
    <property type="molecule type" value="Genomic_DNA"/>
</dbReference>
<dbReference type="GO" id="GO:0005829">
    <property type="term" value="C:cytosol"/>
    <property type="evidence" value="ECO:0007669"/>
    <property type="project" value="TreeGrafter"/>
</dbReference>
<evidence type="ECO:0000313" key="9">
    <source>
        <dbReference type="Proteomes" id="UP000285120"/>
    </source>
</evidence>
<dbReference type="OrthoDB" id="9800375at2"/>
<dbReference type="PANTHER" id="PTHR30435">
    <property type="entry name" value="FLAGELLAR PROTEIN"/>
    <property type="match status" value="1"/>
</dbReference>
<accession>A0A419V5V4</accession>
<evidence type="ECO:0000259" key="5">
    <source>
        <dbReference type="Pfam" id="PF00460"/>
    </source>
</evidence>
<protein>
    <submittedName>
        <fullName evidence="8">Flagellar hook protein FlgE</fullName>
    </submittedName>
</protein>
<dbReference type="InterPro" id="IPR037925">
    <property type="entry name" value="FlgE/F/G-like"/>
</dbReference>
<comment type="caution">
    <text evidence="8">The sequence shown here is derived from an EMBL/GenBank/DDBJ whole genome shotgun (WGS) entry which is preliminary data.</text>
</comment>
<dbReference type="Pfam" id="PF22692">
    <property type="entry name" value="LlgE_F_G_D1"/>
    <property type="match status" value="1"/>
</dbReference>
<name>A0A419V5V4_9BACL</name>
<keyword evidence="3 4" id="KW-0975">Bacterial flagellum</keyword>
<evidence type="ECO:0000313" key="8">
    <source>
        <dbReference type="EMBL" id="RKD75365.1"/>
    </source>
</evidence>
<comment type="subcellular location">
    <subcellularLocation>
        <location evidence="1 4">Bacterial flagellum basal body</location>
    </subcellularLocation>
</comment>
<sequence length="264" mass="27580">MIKSMYSSIAGMKNFQQKLDVTSNNIANVNTFGFKKGRATFQDMISQQMGGGAQAAAGGQGGINGKQVGMGSKMGSIDTVHTQGSLQNTGRQLDLGITGEGFFQVNNGEEDLYTRSGNFYLDEAGTVVNAEGMILQGADGGPINIPADAQSFSINTDGAVNITNAAGDNENVGQIALTTFNNPEGLAKAGGSTYRITDNSGAGVQDIPGVDGRGDLISGTLEMSNVDLADEFTEMIVAQRGFQANTRGITTADEILQELMSLKR</sequence>
<comment type="similarity">
    <text evidence="2 4">Belongs to the flagella basal body rod proteins family.</text>
</comment>
<feature type="domain" description="Flagellar hook protein FlgE/F/G-like D1" evidence="7">
    <location>
        <begin position="97"/>
        <end position="161"/>
    </location>
</feature>
<dbReference type="Pfam" id="PF06429">
    <property type="entry name" value="Flg_bbr_C"/>
    <property type="match status" value="1"/>
</dbReference>
<dbReference type="GO" id="GO:0071978">
    <property type="term" value="P:bacterial-type flagellum-dependent swarming motility"/>
    <property type="evidence" value="ECO:0007669"/>
    <property type="project" value="TreeGrafter"/>
</dbReference>
<feature type="domain" description="Flagellar basal body rod protein N-terminal" evidence="5">
    <location>
        <begin position="5"/>
        <end position="35"/>
    </location>
</feature>
<organism evidence="8 9">
    <name type="scientific">Sinobaca qinghaiensis</name>
    <dbReference type="NCBI Taxonomy" id="342944"/>
    <lineage>
        <taxon>Bacteria</taxon>
        <taxon>Bacillati</taxon>
        <taxon>Bacillota</taxon>
        <taxon>Bacilli</taxon>
        <taxon>Bacillales</taxon>
        <taxon>Sporolactobacillaceae</taxon>
        <taxon>Sinobaca</taxon>
    </lineage>
</organism>
<evidence type="ECO:0000256" key="3">
    <source>
        <dbReference type="ARBA" id="ARBA00023143"/>
    </source>
</evidence>
<dbReference type="InterPro" id="IPR020013">
    <property type="entry name" value="Flagellar_FlgE/F/G"/>
</dbReference>
<reference evidence="8 9" key="1">
    <citation type="submission" date="2018-09" db="EMBL/GenBank/DDBJ databases">
        <title>Genomic Encyclopedia of Archaeal and Bacterial Type Strains, Phase II (KMG-II): from individual species to whole genera.</title>
        <authorList>
            <person name="Goeker M."/>
        </authorList>
    </citation>
    <scope>NUCLEOTIDE SEQUENCE [LARGE SCALE GENOMIC DNA]</scope>
    <source>
        <strain evidence="8 9">DSM 17008</strain>
    </source>
</reference>
<dbReference type="SUPFAM" id="SSF117143">
    <property type="entry name" value="Flagellar hook protein flgE"/>
    <property type="match status" value="1"/>
</dbReference>
<dbReference type="NCBIfam" id="TIGR03506">
    <property type="entry name" value="FlgEFG_subfam"/>
    <property type="match status" value="2"/>
</dbReference>
<feature type="domain" description="Flagellar basal-body/hook protein C-terminal" evidence="6">
    <location>
        <begin position="218"/>
        <end position="262"/>
    </location>
</feature>
<evidence type="ECO:0000256" key="4">
    <source>
        <dbReference type="RuleBase" id="RU362116"/>
    </source>
</evidence>